<dbReference type="RefSeq" id="WP_377030305.1">
    <property type="nucleotide sequence ID" value="NZ_JBHOMY010000048.1"/>
</dbReference>
<organism evidence="2 3">
    <name type="scientific">Microvirga arabica</name>
    <dbReference type="NCBI Taxonomy" id="1128671"/>
    <lineage>
        <taxon>Bacteria</taxon>
        <taxon>Pseudomonadati</taxon>
        <taxon>Pseudomonadota</taxon>
        <taxon>Alphaproteobacteria</taxon>
        <taxon>Hyphomicrobiales</taxon>
        <taxon>Methylobacteriaceae</taxon>
        <taxon>Microvirga</taxon>
    </lineage>
</organism>
<sequence length="266" mass="29149">MMDQTVSFPSSWAVPAFEEAVFAPSVNRYALVIPVINEGDRIRNQLRAIDALKLPIDVIVADGGSTDGSLQSEFLREVGVSALLTKRGPGRLSAQLRIAYAWVLTRGYDGVVTMDGNGKDGVDAISRFVDALNQGYDIVQGSRYQPGGEATNTPLDRWIAGKFIHAPLISLGARFRFTDTTNGFRAYSATALLDPRVAPFRDVFVNYNLLFYLSVRIPQLGYRACEVPVSRRYPPSGKTPTKIAGFGGRFAMFGELFEAAFGRLKP</sequence>
<reference evidence="2 3" key="1">
    <citation type="submission" date="2024-09" db="EMBL/GenBank/DDBJ databases">
        <title>Nodulacao em especies de Leguminosae Basais da Amazonia e Caracterizacao dos Rizobios e Bacterias Associadas aos Nodulos.</title>
        <authorList>
            <person name="Jambeiro I.C.A."/>
            <person name="Lopes I.S."/>
            <person name="Aguiar E.R.G.R."/>
            <person name="Santos A.F.J."/>
            <person name="Dos Santos J.M.F."/>
            <person name="Gross E."/>
        </authorList>
    </citation>
    <scope>NUCLEOTIDE SEQUENCE [LARGE SCALE GENOMIC DNA]</scope>
    <source>
        <strain evidence="2 3">BRUESC1165</strain>
    </source>
</reference>
<proteinExistence type="predicted"/>
<gene>
    <name evidence="2" type="ORF">ACETIH_16875</name>
</gene>
<dbReference type="Gene3D" id="3.90.550.10">
    <property type="entry name" value="Spore Coat Polysaccharide Biosynthesis Protein SpsA, Chain A"/>
    <property type="match status" value="1"/>
</dbReference>
<dbReference type="InterPro" id="IPR029044">
    <property type="entry name" value="Nucleotide-diphossugar_trans"/>
</dbReference>
<evidence type="ECO:0000259" key="1">
    <source>
        <dbReference type="Pfam" id="PF00535"/>
    </source>
</evidence>
<dbReference type="EMBL" id="JBHOMY010000048">
    <property type="protein sequence ID" value="MFC1458340.1"/>
    <property type="molecule type" value="Genomic_DNA"/>
</dbReference>
<comment type="caution">
    <text evidence="2">The sequence shown here is derived from an EMBL/GenBank/DDBJ whole genome shotgun (WGS) entry which is preliminary data.</text>
</comment>
<keyword evidence="3" id="KW-1185">Reference proteome</keyword>
<dbReference type="SUPFAM" id="SSF53448">
    <property type="entry name" value="Nucleotide-diphospho-sugar transferases"/>
    <property type="match status" value="1"/>
</dbReference>
<evidence type="ECO:0000313" key="2">
    <source>
        <dbReference type="EMBL" id="MFC1458340.1"/>
    </source>
</evidence>
<protein>
    <submittedName>
        <fullName evidence="2">Glycosyltransferase family 2 protein</fullName>
    </submittedName>
</protein>
<dbReference type="Proteomes" id="UP001593940">
    <property type="component" value="Unassembled WGS sequence"/>
</dbReference>
<dbReference type="CDD" id="cd04179">
    <property type="entry name" value="DPM_DPG-synthase_like"/>
    <property type="match status" value="1"/>
</dbReference>
<dbReference type="PANTHER" id="PTHR48090">
    <property type="entry name" value="UNDECAPRENYL-PHOSPHATE 4-DEOXY-4-FORMAMIDO-L-ARABINOSE TRANSFERASE-RELATED"/>
    <property type="match status" value="1"/>
</dbReference>
<name>A0ABV6YAP6_9HYPH</name>
<evidence type="ECO:0000313" key="3">
    <source>
        <dbReference type="Proteomes" id="UP001593940"/>
    </source>
</evidence>
<accession>A0ABV6YAP6</accession>
<dbReference type="InterPro" id="IPR001173">
    <property type="entry name" value="Glyco_trans_2-like"/>
</dbReference>
<feature type="domain" description="Glycosyltransferase 2-like" evidence="1">
    <location>
        <begin position="31"/>
        <end position="172"/>
    </location>
</feature>
<dbReference type="Pfam" id="PF00535">
    <property type="entry name" value="Glycos_transf_2"/>
    <property type="match status" value="1"/>
</dbReference>
<dbReference type="InterPro" id="IPR050256">
    <property type="entry name" value="Glycosyltransferase_2"/>
</dbReference>